<dbReference type="InterPro" id="IPR051121">
    <property type="entry name" value="FAH"/>
</dbReference>
<dbReference type="Proteomes" id="UP000190130">
    <property type="component" value="Unassembled WGS sequence"/>
</dbReference>
<dbReference type="STRING" id="53254.SAMN05660750_03945"/>
<evidence type="ECO:0000313" key="5">
    <source>
        <dbReference type="Proteomes" id="UP000051562"/>
    </source>
</evidence>
<accession>A0A0Q3KL43</accession>
<dbReference type="Gene3D" id="3.90.850.10">
    <property type="entry name" value="Fumarylacetoacetase-like, C-terminal domain"/>
    <property type="match status" value="1"/>
</dbReference>
<keyword evidence="3" id="KW-0378">Hydrolase</keyword>
<dbReference type="Proteomes" id="UP000051562">
    <property type="component" value="Unassembled WGS sequence"/>
</dbReference>
<protein>
    <submittedName>
        <fullName evidence="4">Fumarylacetoacetate (FAA) hydrolase family protein</fullName>
    </submittedName>
    <submittedName>
        <fullName evidence="3">Fumarylacetoacetate hydrolase</fullName>
    </submittedName>
</protein>
<evidence type="ECO:0000256" key="2">
    <source>
        <dbReference type="ARBA" id="ARBA00022723"/>
    </source>
</evidence>
<dbReference type="SUPFAM" id="SSF56529">
    <property type="entry name" value="FAH"/>
    <property type="match status" value="1"/>
</dbReference>
<name>A0A0Q3KL43_9HYPH</name>
<evidence type="ECO:0000313" key="3">
    <source>
        <dbReference type="EMBL" id="KQK30323.1"/>
    </source>
</evidence>
<dbReference type="GO" id="GO:0016787">
    <property type="term" value="F:hydrolase activity"/>
    <property type="evidence" value="ECO:0007669"/>
    <property type="project" value="UniProtKB-KW"/>
</dbReference>
<dbReference type="InterPro" id="IPR036663">
    <property type="entry name" value="Fumarylacetoacetase_C_sf"/>
</dbReference>
<dbReference type="AlphaFoldDB" id="A0A0Q3KL43"/>
<evidence type="ECO:0000256" key="1">
    <source>
        <dbReference type="ARBA" id="ARBA00010211"/>
    </source>
</evidence>
<dbReference type="PANTHER" id="PTHR42796:SF7">
    <property type="entry name" value="2-DEHYDRO-3-DEOXY-D-ARABINONATE DEHYDRATASE"/>
    <property type="match status" value="1"/>
</dbReference>
<dbReference type="EMBL" id="FUYX01000012">
    <property type="protein sequence ID" value="SKC06137.1"/>
    <property type="molecule type" value="Genomic_DNA"/>
</dbReference>
<reference evidence="3 5" key="1">
    <citation type="submission" date="2015-10" db="EMBL/GenBank/DDBJ databases">
        <title>Draft genome of Bosea thiooxidans.</title>
        <authorList>
            <person name="Wang X."/>
        </authorList>
    </citation>
    <scope>NUCLEOTIDE SEQUENCE [LARGE SCALE GENOMIC DNA]</scope>
    <source>
        <strain evidence="3 5">CGMCC 9174</strain>
    </source>
</reference>
<dbReference type="GO" id="GO:0046872">
    <property type="term" value="F:metal ion binding"/>
    <property type="evidence" value="ECO:0007669"/>
    <property type="project" value="UniProtKB-KW"/>
</dbReference>
<gene>
    <name evidence="3" type="ORF">ARD30_13835</name>
    <name evidence="4" type="ORF">SAMN05660750_03945</name>
</gene>
<organism evidence="3 5">
    <name type="scientific">Bosea thiooxidans</name>
    <dbReference type="NCBI Taxonomy" id="53254"/>
    <lineage>
        <taxon>Bacteria</taxon>
        <taxon>Pseudomonadati</taxon>
        <taxon>Pseudomonadota</taxon>
        <taxon>Alphaproteobacteria</taxon>
        <taxon>Hyphomicrobiales</taxon>
        <taxon>Boseaceae</taxon>
        <taxon>Bosea</taxon>
    </lineage>
</organism>
<proteinExistence type="inferred from homology"/>
<dbReference type="PANTHER" id="PTHR42796">
    <property type="entry name" value="FUMARYLACETOACETATE HYDROLASE DOMAIN-CONTAINING PROTEIN 2A-RELATED"/>
    <property type="match status" value="1"/>
</dbReference>
<keyword evidence="5" id="KW-1185">Reference proteome</keyword>
<reference evidence="4 6" key="2">
    <citation type="submission" date="2017-02" db="EMBL/GenBank/DDBJ databases">
        <authorList>
            <person name="Peterson S.W."/>
        </authorList>
    </citation>
    <scope>NUCLEOTIDE SEQUENCE [LARGE SCALE GENOMIC DNA]</scope>
    <source>
        <strain evidence="4 6">DSM 9653</strain>
    </source>
</reference>
<evidence type="ECO:0000313" key="4">
    <source>
        <dbReference type="EMBL" id="SKC06137.1"/>
    </source>
</evidence>
<dbReference type="OrthoDB" id="9779415at2"/>
<comment type="similarity">
    <text evidence="1">Belongs to the FAH family.</text>
</comment>
<evidence type="ECO:0000313" key="6">
    <source>
        <dbReference type="Proteomes" id="UP000190130"/>
    </source>
</evidence>
<keyword evidence="2" id="KW-0479">Metal-binding</keyword>
<sequence>MPSLDLSVTATLPQDAAAAALAGRVWRPDLGGPAVVTLRDGQVLDITAAFPTSRDLCESADPAAALRAAKGEVLGSLAEILANTAVDGRDPKRPWLISPLDLQAVKAAGVTFAVSMLERVIEEKARGNPAAAATIREEIGKLIGDDLSKLKPGSPEAMHLKEVLIKQGAWSQYLEVGIGPDAEIFTKAPPMSTVGTGADAGLHPASSWNNPEPEIVLIVASTGAIVGATLGNDVNLRDVEGRSALLLGKAKDNNAAAAVGPFIRFFDAGFTLDHVRRTTVTLTVEGEDGFTLEGSSSIGKISRDPADLAAQMIGPHHQYPDGAALYLGTMFAPIKDRDAPGGGFTHKYGDIVTIAAPELGSLVNRMKRTDACEPWTFGASHLMRHLAKRGLL</sequence>
<dbReference type="RefSeq" id="WP_055728346.1">
    <property type="nucleotide sequence ID" value="NZ_FUYX01000012.1"/>
</dbReference>
<dbReference type="EMBL" id="LMAR01000037">
    <property type="protein sequence ID" value="KQK30323.1"/>
    <property type="molecule type" value="Genomic_DNA"/>
</dbReference>